<organism evidence="1">
    <name type="scientific">Arundo donax</name>
    <name type="common">Giant reed</name>
    <name type="synonym">Donax arundinaceus</name>
    <dbReference type="NCBI Taxonomy" id="35708"/>
    <lineage>
        <taxon>Eukaryota</taxon>
        <taxon>Viridiplantae</taxon>
        <taxon>Streptophyta</taxon>
        <taxon>Embryophyta</taxon>
        <taxon>Tracheophyta</taxon>
        <taxon>Spermatophyta</taxon>
        <taxon>Magnoliopsida</taxon>
        <taxon>Liliopsida</taxon>
        <taxon>Poales</taxon>
        <taxon>Poaceae</taxon>
        <taxon>PACMAD clade</taxon>
        <taxon>Arundinoideae</taxon>
        <taxon>Arundineae</taxon>
        <taxon>Arundo</taxon>
    </lineage>
</organism>
<evidence type="ECO:0000313" key="1">
    <source>
        <dbReference type="EMBL" id="JAD92136.1"/>
    </source>
</evidence>
<reference evidence="1" key="2">
    <citation type="journal article" date="2015" name="Data Brief">
        <title>Shoot transcriptome of the giant reed, Arundo donax.</title>
        <authorList>
            <person name="Barrero R.A."/>
            <person name="Guerrero F.D."/>
            <person name="Moolhuijzen P."/>
            <person name="Goolsby J.A."/>
            <person name="Tidwell J."/>
            <person name="Bellgard S.E."/>
            <person name="Bellgard M.I."/>
        </authorList>
    </citation>
    <scope>NUCLEOTIDE SEQUENCE</scope>
    <source>
        <tissue evidence="1">Shoot tissue taken approximately 20 cm above the soil surface</tissue>
    </source>
</reference>
<sequence>MVSQQLQWT</sequence>
<reference evidence="1" key="1">
    <citation type="submission" date="2014-09" db="EMBL/GenBank/DDBJ databases">
        <authorList>
            <person name="Magalhaes I.L.F."/>
            <person name="Oliveira U."/>
            <person name="Santos F.R."/>
            <person name="Vidigal T.H.D.A."/>
            <person name="Brescovit A.D."/>
            <person name="Santos A.J."/>
        </authorList>
    </citation>
    <scope>NUCLEOTIDE SEQUENCE</scope>
    <source>
        <tissue evidence="1">Shoot tissue taken approximately 20 cm above the soil surface</tissue>
    </source>
</reference>
<protein>
    <submittedName>
        <fullName evidence="1">Uncharacterized protein</fullName>
    </submittedName>
</protein>
<proteinExistence type="predicted"/>
<name>A0A0A9DWI3_ARUDO</name>
<accession>A0A0A9DWI3</accession>
<dbReference type="EMBL" id="GBRH01205759">
    <property type="protein sequence ID" value="JAD92136.1"/>
    <property type="molecule type" value="Transcribed_RNA"/>
</dbReference>